<dbReference type="InterPro" id="IPR009057">
    <property type="entry name" value="Homeodomain-like_sf"/>
</dbReference>
<comment type="caution">
    <text evidence="4">The sequence shown here is derived from an EMBL/GenBank/DDBJ whole genome shotgun (WGS) entry which is preliminary data.</text>
</comment>
<evidence type="ECO:0000313" key="4">
    <source>
        <dbReference type="EMBL" id="GGP26887.1"/>
    </source>
</evidence>
<name>A0ABQ2PPE2_9NEIS</name>
<proteinExistence type="predicted"/>
<dbReference type="Proteomes" id="UP000621859">
    <property type="component" value="Unassembled WGS sequence"/>
</dbReference>
<feature type="DNA-binding region" description="H-T-H motif" evidence="2">
    <location>
        <begin position="49"/>
        <end position="68"/>
    </location>
</feature>
<accession>A0ABQ2PPE2</accession>
<evidence type="ECO:0000313" key="5">
    <source>
        <dbReference type="Proteomes" id="UP000621859"/>
    </source>
</evidence>
<reference evidence="5" key="1">
    <citation type="journal article" date="2019" name="Int. J. Syst. Evol. Microbiol.">
        <title>The Global Catalogue of Microorganisms (GCM) 10K type strain sequencing project: providing services to taxonomists for standard genome sequencing and annotation.</title>
        <authorList>
            <consortium name="The Broad Institute Genomics Platform"/>
            <consortium name="The Broad Institute Genome Sequencing Center for Infectious Disease"/>
            <person name="Wu L."/>
            <person name="Ma J."/>
        </authorList>
    </citation>
    <scope>NUCLEOTIDE SEQUENCE [LARGE SCALE GENOMIC DNA]</scope>
    <source>
        <strain evidence="5">CGMCC 1.8860</strain>
    </source>
</reference>
<dbReference type="SUPFAM" id="SSF46689">
    <property type="entry name" value="Homeodomain-like"/>
    <property type="match status" value="1"/>
</dbReference>
<feature type="domain" description="HTH tetR-type" evidence="3">
    <location>
        <begin position="26"/>
        <end position="86"/>
    </location>
</feature>
<dbReference type="RefSeq" id="WP_188694700.1">
    <property type="nucleotide sequence ID" value="NZ_BMLY01000004.1"/>
</dbReference>
<dbReference type="PRINTS" id="PR00455">
    <property type="entry name" value="HTHTETR"/>
</dbReference>
<keyword evidence="1 2" id="KW-0238">DNA-binding</keyword>
<dbReference type="PANTHER" id="PTHR30055">
    <property type="entry name" value="HTH-TYPE TRANSCRIPTIONAL REGULATOR RUTR"/>
    <property type="match status" value="1"/>
</dbReference>
<evidence type="ECO:0000259" key="3">
    <source>
        <dbReference type="PROSITE" id="PS50977"/>
    </source>
</evidence>
<dbReference type="InterPro" id="IPR050109">
    <property type="entry name" value="HTH-type_TetR-like_transc_reg"/>
</dbReference>
<dbReference type="EMBL" id="BMLY01000004">
    <property type="protein sequence ID" value="GGP26887.1"/>
    <property type="molecule type" value="Genomic_DNA"/>
</dbReference>
<sequence length="216" mass="23183">MSSPIEEESLAVPLVQAVAPQRERGRQRVAAILEAAALVFVENGYDKSTMTEIAARSGTAIGSLYRFFPTKGAVADSLLVQYAKSTVAGLAELADQADRMTLEGLAEALVDLREELLTQRAVVLALVDAREGSQEIRQQFRAHSRAGMSQVLQKAIPGLPDARAHAMAILMLHVLKGVAAANAEDPATRHMVLAEMRELLRSWLVSARQAVAATSA</sequence>
<evidence type="ECO:0000256" key="1">
    <source>
        <dbReference type="ARBA" id="ARBA00023125"/>
    </source>
</evidence>
<dbReference type="InterPro" id="IPR001647">
    <property type="entry name" value="HTH_TetR"/>
</dbReference>
<dbReference type="PANTHER" id="PTHR30055:SF226">
    <property type="entry name" value="HTH-TYPE TRANSCRIPTIONAL REGULATOR PKSA"/>
    <property type="match status" value="1"/>
</dbReference>
<organism evidence="4 5">
    <name type="scientific">Silvimonas amylolytica</name>
    <dbReference type="NCBI Taxonomy" id="449663"/>
    <lineage>
        <taxon>Bacteria</taxon>
        <taxon>Pseudomonadati</taxon>
        <taxon>Pseudomonadota</taxon>
        <taxon>Betaproteobacteria</taxon>
        <taxon>Neisseriales</taxon>
        <taxon>Chitinibacteraceae</taxon>
        <taxon>Silvimonas</taxon>
    </lineage>
</organism>
<evidence type="ECO:0000256" key="2">
    <source>
        <dbReference type="PROSITE-ProRule" id="PRU00335"/>
    </source>
</evidence>
<dbReference type="Pfam" id="PF00440">
    <property type="entry name" value="TetR_N"/>
    <property type="match status" value="1"/>
</dbReference>
<protein>
    <recommendedName>
        <fullName evidence="3">HTH tetR-type domain-containing protein</fullName>
    </recommendedName>
</protein>
<dbReference type="PROSITE" id="PS50977">
    <property type="entry name" value="HTH_TETR_2"/>
    <property type="match status" value="1"/>
</dbReference>
<keyword evidence="5" id="KW-1185">Reference proteome</keyword>
<gene>
    <name evidence="4" type="ORF">GCM10010971_27060</name>
</gene>
<dbReference type="Gene3D" id="1.10.357.10">
    <property type="entry name" value="Tetracycline Repressor, domain 2"/>
    <property type="match status" value="1"/>
</dbReference>